<sequence>MPLKKSIPGRPANCSAPTTMTSTSKVLSPCGSDTLPMTTSTVPPADSRRTLHGDSSQCPLILANSSERRRVRPAPESSSMRMHLVWTWTSTHEHAATLALVDSSTVAILTVSPQAELELLNALTTEYASRDVFHDLP</sequence>
<dbReference type="Proteomes" id="UP000046395">
    <property type="component" value="Unassembled WGS sequence"/>
</dbReference>
<protein>
    <submittedName>
        <fullName evidence="3">Uncharacterized protein</fullName>
    </submittedName>
</protein>
<organism evidence="2 3">
    <name type="scientific">Trichuris muris</name>
    <name type="common">Mouse whipworm</name>
    <dbReference type="NCBI Taxonomy" id="70415"/>
    <lineage>
        <taxon>Eukaryota</taxon>
        <taxon>Metazoa</taxon>
        <taxon>Ecdysozoa</taxon>
        <taxon>Nematoda</taxon>
        <taxon>Enoplea</taxon>
        <taxon>Dorylaimia</taxon>
        <taxon>Trichinellida</taxon>
        <taxon>Trichuridae</taxon>
        <taxon>Trichuris</taxon>
    </lineage>
</organism>
<reference evidence="3" key="1">
    <citation type="submission" date="2019-12" db="UniProtKB">
        <authorList>
            <consortium name="WormBaseParasite"/>
        </authorList>
    </citation>
    <scope>IDENTIFICATION</scope>
</reference>
<feature type="compositionally biased region" description="Polar residues" evidence="1">
    <location>
        <begin position="15"/>
        <end position="26"/>
    </location>
</feature>
<accession>A0A5S6QRE4</accession>
<evidence type="ECO:0000313" key="2">
    <source>
        <dbReference type="Proteomes" id="UP000046395"/>
    </source>
</evidence>
<proteinExistence type="predicted"/>
<dbReference type="WBParaSite" id="TMUE_2000009462.1">
    <property type="protein sequence ID" value="TMUE_2000009462.1"/>
    <property type="gene ID" value="WBGene00300607"/>
</dbReference>
<keyword evidence="2" id="KW-1185">Reference proteome</keyword>
<dbReference type="AlphaFoldDB" id="A0A5S6QRE4"/>
<evidence type="ECO:0000313" key="3">
    <source>
        <dbReference type="WBParaSite" id="TMUE_2000009462.1"/>
    </source>
</evidence>
<feature type="region of interest" description="Disordered" evidence="1">
    <location>
        <begin position="1"/>
        <end position="55"/>
    </location>
</feature>
<evidence type="ECO:0000256" key="1">
    <source>
        <dbReference type="SAM" id="MobiDB-lite"/>
    </source>
</evidence>
<name>A0A5S6QRE4_TRIMR</name>